<dbReference type="InterPro" id="IPR011650">
    <property type="entry name" value="Peptidase_M20_dimer"/>
</dbReference>
<dbReference type="SUPFAM" id="SSF55031">
    <property type="entry name" value="Bacterial exopeptidase dimerisation domain"/>
    <property type="match status" value="1"/>
</dbReference>
<evidence type="ECO:0000313" key="4">
    <source>
        <dbReference type="EMBL" id="MFC0080969.1"/>
    </source>
</evidence>
<dbReference type="PANTHER" id="PTHR43808">
    <property type="entry name" value="ACETYLORNITHINE DEACETYLASE"/>
    <property type="match status" value="1"/>
</dbReference>
<dbReference type="Pfam" id="PF07687">
    <property type="entry name" value="M20_dimer"/>
    <property type="match status" value="1"/>
</dbReference>
<proteinExistence type="predicted"/>
<dbReference type="RefSeq" id="WP_377787749.1">
    <property type="nucleotide sequence ID" value="NZ_JBHLYQ010000011.1"/>
</dbReference>
<gene>
    <name evidence="4" type="ORF">ACFFRE_02195</name>
</gene>
<keyword evidence="2 4" id="KW-0378">Hydrolase</keyword>
<reference evidence="4 5" key="1">
    <citation type="submission" date="2024-09" db="EMBL/GenBank/DDBJ databases">
        <authorList>
            <person name="Sun Q."/>
            <person name="Mori K."/>
        </authorList>
    </citation>
    <scope>NUCLEOTIDE SEQUENCE [LARGE SCALE GENOMIC DNA]</scope>
    <source>
        <strain evidence="4 5">JCM 15389</strain>
    </source>
</reference>
<dbReference type="InterPro" id="IPR017706">
    <property type="entry name" value="Peptidase_M20/DapE_YgeY"/>
</dbReference>
<dbReference type="PANTHER" id="PTHR43808:SF31">
    <property type="entry name" value="N-ACETYL-L-CITRULLINE DEACETYLASE"/>
    <property type="match status" value="1"/>
</dbReference>
<dbReference type="GO" id="GO:0016787">
    <property type="term" value="F:hydrolase activity"/>
    <property type="evidence" value="ECO:0007669"/>
    <property type="project" value="UniProtKB-KW"/>
</dbReference>
<dbReference type="NCBIfam" id="TIGR03526">
    <property type="entry name" value="selenium_YgeY"/>
    <property type="match status" value="1"/>
</dbReference>
<dbReference type="NCBIfam" id="NF009555">
    <property type="entry name" value="PRK13004.1"/>
    <property type="match status" value="1"/>
</dbReference>
<dbReference type="EMBL" id="JBHLYQ010000011">
    <property type="protein sequence ID" value="MFC0080969.1"/>
    <property type="molecule type" value="Genomic_DNA"/>
</dbReference>
<dbReference type="InterPro" id="IPR036264">
    <property type="entry name" value="Bact_exopeptidase_dim_dom"/>
</dbReference>
<keyword evidence="1" id="KW-0479">Metal-binding</keyword>
<dbReference type="Pfam" id="PF01546">
    <property type="entry name" value="Peptidase_M20"/>
    <property type="match status" value="1"/>
</dbReference>
<evidence type="ECO:0000256" key="2">
    <source>
        <dbReference type="ARBA" id="ARBA00022801"/>
    </source>
</evidence>
<dbReference type="InterPro" id="IPR050072">
    <property type="entry name" value="Peptidase_M20A"/>
</dbReference>
<evidence type="ECO:0000256" key="1">
    <source>
        <dbReference type="ARBA" id="ARBA00022723"/>
    </source>
</evidence>
<protein>
    <submittedName>
        <fullName evidence="4">YgeY family selenium metabolism-linked hydrolase</fullName>
    </submittedName>
</protein>
<name>A0ABV6C3U6_9ACTN</name>
<evidence type="ECO:0000259" key="3">
    <source>
        <dbReference type="Pfam" id="PF07687"/>
    </source>
</evidence>
<evidence type="ECO:0000313" key="5">
    <source>
        <dbReference type="Proteomes" id="UP001589788"/>
    </source>
</evidence>
<dbReference type="InterPro" id="IPR002933">
    <property type="entry name" value="Peptidase_M20"/>
</dbReference>
<sequence length="432" mass="45715">MTDALTGTPPGQDQGRRPGWLLPEAERHRGRVTDLLADLVHTPSLSTDEAAVVERLRAAMVDLGYDEVQVDPLGSVIGRIGDGPVTIVFDSHIDTVDVGSRDEWARDPFEPAILPDAGGGVLHGRGASDDKGGMAAMVHGAALYKELAYDPRVTLYVVGSVQEEACDGLALEHLLTKVLPRPDLVVLGEATRCQVFRGNRGRIEALIRVAGSSCHASAPERGVNPVYGLAPIVEAVRRLNDRLPSGPFLGPGTVALTKIECETPSLNAVPATATLYLDRRLTEGEDPDSALAELRALPEVQAVGATVELLTYEATSFTGIPVRQEKRFATWTTPADHPGVRAGLATGRDALGQELSLGRWVFSTNGVASMGKLGIPTIGFGPGDEVHAHTAHDQCPVDDLVTAVAWYAGFPSRFADTLTATRGPAAEEGGLL</sequence>
<feature type="domain" description="Peptidase M20 dimerisation" evidence="3">
    <location>
        <begin position="198"/>
        <end position="299"/>
    </location>
</feature>
<keyword evidence="5" id="KW-1185">Reference proteome</keyword>
<dbReference type="Proteomes" id="UP001589788">
    <property type="component" value="Unassembled WGS sequence"/>
</dbReference>
<comment type="caution">
    <text evidence="4">The sequence shown here is derived from an EMBL/GenBank/DDBJ whole genome shotgun (WGS) entry which is preliminary data.</text>
</comment>
<organism evidence="4 5">
    <name type="scientific">Aciditerrimonas ferrireducens</name>
    <dbReference type="NCBI Taxonomy" id="667306"/>
    <lineage>
        <taxon>Bacteria</taxon>
        <taxon>Bacillati</taxon>
        <taxon>Actinomycetota</taxon>
        <taxon>Acidimicrobiia</taxon>
        <taxon>Acidimicrobiales</taxon>
        <taxon>Acidimicrobiaceae</taxon>
        <taxon>Aciditerrimonas</taxon>
    </lineage>
</organism>
<accession>A0ABV6C3U6</accession>
<dbReference type="SUPFAM" id="SSF53187">
    <property type="entry name" value="Zn-dependent exopeptidases"/>
    <property type="match status" value="1"/>
</dbReference>
<dbReference type="Gene3D" id="3.40.630.10">
    <property type="entry name" value="Zn peptidases"/>
    <property type="match status" value="1"/>
</dbReference>
<dbReference type="Gene3D" id="3.30.70.360">
    <property type="match status" value="1"/>
</dbReference>